<comment type="function">
    <text evidence="4">Functions in the N-end rule pathway of protein degradation where it conjugates Leu from its aminoacyl-tRNA to the N-termini of proteins containing an N-terminal aspartate or glutamate.</text>
</comment>
<dbReference type="GO" id="GO:0071596">
    <property type="term" value="P:ubiquitin-dependent protein catabolic process via the N-end rule pathway"/>
    <property type="evidence" value="ECO:0007669"/>
    <property type="project" value="InterPro"/>
</dbReference>
<dbReference type="GO" id="GO:0005737">
    <property type="term" value="C:cytoplasm"/>
    <property type="evidence" value="ECO:0007669"/>
    <property type="project" value="UniProtKB-SubCell"/>
</dbReference>
<evidence type="ECO:0000259" key="5">
    <source>
        <dbReference type="Pfam" id="PF04376"/>
    </source>
</evidence>
<dbReference type="GO" id="GO:0008914">
    <property type="term" value="F:leucyl-tRNA--protein transferase activity"/>
    <property type="evidence" value="ECO:0007669"/>
    <property type="project" value="UniProtKB-UniRule"/>
</dbReference>
<accession>A0A937W324</accession>
<dbReference type="InterPro" id="IPR007472">
    <property type="entry name" value="N-end_Aminoacyl_Trfase_C"/>
</dbReference>
<dbReference type="SUPFAM" id="SSF55729">
    <property type="entry name" value="Acyl-CoA N-acyltransferases (Nat)"/>
    <property type="match status" value="1"/>
</dbReference>
<dbReference type="PANTHER" id="PTHR21367">
    <property type="entry name" value="ARGININE-TRNA-PROTEIN TRANSFERASE 1"/>
    <property type="match status" value="1"/>
</dbReference>
<evidence type="ECO:0000256" key="3">
    <source>
        <dbReference type="ARBA" id="ARBA00023315"/>
    </source>
</evidence>
<gene>
    <name evidence="4" type="primary">bpt</name>
    <name evidence="7" type="ORF">FJZ47_10780</name>
</gene>
<evidence type="ECO:0000313" key="8">
    <source>
        <dbReference type="Proteomes" id="UP000712673"/>
    </source>
</evidence>
<evidence type="ECO:0000313" key="7">
    <source>
        <dbReference type="EMBL" id="MBM3224275.1"/>
    </source>
</evidence>
<keyword evidence="1 4" id="KW-0963">Cytoplasm</keyword>
<dbReference type="GO" id="GO:0004057">
    <property type="term" value="F:arginyl-tRNA--protein transferase activity"/>
    <property type="evidence" value="ECO:0007669"/>
    <property type="project" value="InterPro"/>
</dbReference>
<comment type="similarity">
    <text evidence="4">Belongs to the R-transferase family. Bpt subfamily.</text>
</comment>
<feature type="domain" description="N-end rule aminoacyl transferase C-terminal" evidence="6">
    <location>
        <begin position="153"/>
        <end position="276"/>
    </location>
</feature>
<dbReference type="InterPro" id="IPR016181">
    <property type="entry name" value="Acyl_CoA_acyltransferase"/>
</dbReference>
<comment type="catalytic activity">
    <reaction evidence="4">
        <text>N-terminal L-glutamyl-[protein] + L-leucyl-tRNA(Leu) = N-terminal L-leucyl-L-glutamyl-[protein] + tRNA(Leu) + H(+)</text>
        <dbReference type="Rhea" id="RHEA:50412"/>
        <dbReference type="Rhea" id="RHEA-COMP:9613"/>
        <dbReference type="Rhea" id="RHEA-COMP:9622"/>
        <dbReference type="Rhea" id="RHEA-COMP:12664"/>
        <dbReference type="Rhea" id="RHEA-COMP:12668"/>
        <dbReference type="ChEBI" id="CHEBI:15378"/>
        <dbReference type="ChEBI" id="CHEBI:64721"/>
        <dbReference type="ChEBI" id="CHEBI:78442"/>
        <dbReference type="ChEBI" id="CHEBI:78494"/>
        <dbReference type="ChEBI" id="CHEBI:133041"/>
        <dbReference type="EC" id="2.3.2.29"/>
    </reaction>
</comment>
<dbReference type="EC" id="2.3.2.29" evidence="4"/>
<dbReference type="Pfam" id="PF04376">
    <property type="entry name" value="ATE_N"/>
    <property type="match status" value="1"/>
</dbReference>
<dbReference type="Pfam" id="PF04377">
    <property type="entry name" value="ATE_C"/>
    <property type="match status" value="1"/>
</dbReference>
<evidence type="ECO:0000256" key="2">
    <source>
        <dbReference type="ARBA" id="ARBA00022679"/>
    </source>
</evidence>
<evidence type="ECO:0000256" key="1">
    <source>
        <dbReference type="ARBA" id="ARBA00022490"/>
    </source>
</evidence>
<dbReference type="Proteomes" id="UP000712673">
    <property type="component" value="Unassembled WGS sequence"/>
</dbReference>
<evidence type="ECO:0000259" key="6">
    <source>
        <dbReference type="Pfam" id="PF04377"/>
    </source>
</evidence>
<dbReference type="EMBL" id="VGLS01000290">
    <property type="protein sequence ID" value="MBM3224275.1"/>
    <property type="molecule type" value="Genomic_DNA"/>
</dbReference>
<protein>
    <recommendedName>
        <fullName evidence="4">Aspartate/glutamate leucyltransferase</fullName>
        <ecNumber evidence="4">2.3.2.29</ecNumber>
    </recommendedName>
</protein>
<dbReference type="InterPro" id="IPR007471">
    <property type="entry name" value="N-end_Aminoacyl_Trfase_N"/>
</dbReference>
<feature type="domain" description="N-end aminoacyl transferase N-terminal" evidence="5">
    <location>
        <begin position="64"/>
        <end position="132"/>
    </location>
</feature>
<dbReference type="NCBIfam" id="NF002346">
    <property type="entry name" value="PRK01305.2-3"/>
    <property type="match status" value="1"/>
</dbReference>
<organism evidence="7 8">
    <name type="scientific">Tectimicrobiota bacterium</name>
    <dbReference type="NCBI Taxonomy" id="2528274"/>
    <lineage>
        <taxon>Bacteria</taxon>
        <taxon>Pseudomonadati</taxon>
        <taxon>Nitrospinota/Tectimicrobiota group</taxon>
        <taxon>Candidatus Tectimicrobiota</taxon>
    </lineage>
</organism>
<comment type="subcellular location">
    <subcellularLocation>
        <location evidence="4">Cytoplasm</location>
    </subcellularLocation>
</comment>
<name>A0A937W324_UNCTE</name>
<dbReference type="AlphaFoldDB" id="A0A937W324"/>
<comment type="caution">
    <text evidence="7">The sequence shown here is derived from an EMBL/GenBank/DDBJ whole genome shotgun (WGS) entry which is preliminary data.</text>
</comment>
<reference evidence="7" key="1">
    <citation type="submission" date="2019-03" db="EMBL/GenBank/DDBJ databases">
        <title>Lake Tanganyika Metagenome-Assembled Genomes (MAGs).</title>
        <authorList>
            <person name="Tran P."/>
        </authorList>
    </citation>
    <scope>NUCLEOTIDE SEQUENCE</scope>
    <source>
        <strain evidence="7">K_DeepCast_65m_m2_066</strain>
    </source>
</reference>
<dbReference type="InterPro" id="IPR030700">
    <property type="entry name" value="N-end_Aminoacyl_Trfase"/>
</dbReference>
<keyword evidence="3 4" id="KW-0012">Acyltransferase</keyword>
<keyword evidence="2 4" id="KW-0808">Transferase</keyword>
<dbReference type="NCBIfam" id="NF002344">
    <property type="entry name" value="PRK01305.2-1"/>
    <property type="match status" value="1"/>
</dbReference>
<evidence type="ECO:0000256" key="4">
    <source>
        <dbReference type="HAMAP-Rule" id="MF_00689"/>
    </source>
</evidence>
<dbReference type="InterPro" id="IPR017138">
    <property type="entry name" value="Asp_Glu_LeuTrfase"/>
</dbReference>
<dbReference type="HAMAP" id="MF_00689">
    <property type="entry name" value="Bpt"/>
    <property type="match status" value="1"/>
</dbReference>
<proteinExistence type="inferred from homology"/>
<comment type="catalytic activity">
    <reaction evidence="4">
        <text>N-terminal L-aspartyl-[protein] + L-leucyl-tRNA(Leu) = N-terminal L-leucyl-L-aspartyl-[protein] + tRNA(Leu) + H(+)</text>
        <dbReference type="Rhea" id="RHEA:50420"/>
        <dbReference type="Rhea" id="RHEA-COMP:9613"/>
        <dbReference type="Rhea" id="RHEA-COMP:9622"/>
        <dbReference type="Rhea" id="RHEA-COMP:12669"/>
        <dbReference type="Rhea" id="RHEA-COMP:12674"/>
        <dbReference type="ChEBI" id="CHEBI:15378"/>
        <dbReference type="ChEBI" id="CHEBI:64720"/>
        <dbReference type="ChEBI" id="CHEBI:78442"/>
        <dbReference type="ChEBI" id="CHEBI:78494"/>
        <dbReference type="ChEBI" id="CHEBI:133042"/>
        <dbReference type="EC" id="2.3.2.29"/>
    </reaction>
</comment>
<dbReference type="PANTHER" id="PTHR21367:SF1">
    <property type="entry name" value="ARGINYL-TRNA--PROTEIN TRANSFERASE 1"/>
    <property type="match status" value="1"/>
</dbReference>
<sequence length="291" mass="33700">MRSPPAEAHKDSNRGHYSTAAYVTIRWCGVPPGPSACHCCLRGTLMPPSLELLEFARYTTPPYRCGYLPAETARLEYRLLLNVTPTQQEALLARGWRRFGREWFRPVCPACHACRSLRLPVAAFTPSRSQRRTLQRNAHITVHVQAPTLTRAHLQLYDAYHADMHQRRGWPWHRKDPMDYFHTYVEGQWDFAREFLYYDGSRLVGVGLADVTPTAISSVYFFHDPAWRPHAPGVFSVLQQLAYAQQHRLRYHYLGYWIAACQSMAYKAQYRPHEILAQYPPDEGEPTWLAV</sequence>